<accession>A0A8T2NBC0</accession>
<reference evidence="4" key="1">
    <citation type="thesis" date="2021" institute="BYU ScholarsArchive" country="Provo, UT, USA">
        <title>Applications of and Algorithms for Genome Assembly and Genomic Analyses with an Emphasis on Marine Teleosts.</title>
        <authorList>
            <person name="Pickett B.D."/>
        </authorList>
    </citation>
    <scope>NUCLEOTIDE SEQUENCE</scope>
    <source>
        <strain evidence="4">HI-2016</strain>
    </source>
</reference>
<feature type="transmembrane region" description="Helical" evidence="2">
    <location>
        <begin position="51"/>
        <end position="73"/>
    </location>
</feature>
<keyword evidence="5" id="KW-1185">Reference proteome</keyword>
<name>A0A8T2NBC0_9TELE</name>
<proteinExistence type="predicted"/>
<evidence type="ECO:0000256" key="1">
    <source>
        <dbReference type="SAM" id="MobiDB-lite"/>
    </source>
</evidence>
<dbReference type="AlphaFoldDB" id="A0A8T2NBC0"/>
<protein>
    <recommendedName>
        <fullName evidence="3">BCMA TALL-1 binding domain-containing protein</fullName>
    </recommendedName>
</protein>
<dbReference type="InterPro" id="IPR043521">
    <property type="entry name" value="TNFR_13C/17"/>
</dbReference>
<dbReference type="PANTHER" id="PTHR20437:SF3">
    <property type="entry name" value="BCMA TALL-1 BINDING DOMAIN-CONTAINING PROTEIN"/>
    <property type="match status" value="1"/>
</dbReference>
<feature type="region of interest" description="Disordered" evidence="1">
    <location>
        <begin position="87"/>
        <end position="112"/>
    </location>
</feature>
<sequence length="175" mass="19775">MAKSKCLQNTFYDGLVEKCMPCHLRCSKPPSSCSAFCTKSSDSLDSQNYNLWLILVFLLLCAITAVMLLLRVLRKYRCQAFPRKRGRNQEQEEDLGSERDLEASRETDLANDRNIITEESELNYSGTHYSSSLPLPSTEEGTTILVTTKTAQISSYAQYCTQDNTLDVCRSVTVF</sequence>
<feature type="domain" description="BCMA TALL-1 binding" evidence="3">
    <location>
        <begin position="6"/>
        <end position="40"/>
    </location>
</feature>
<keyword evidence="2" id="KW-1133">Transmembrane helix</keyword>
<dbReference type="OrthoDB" id="9894478at2759"/>
<evidence type="ECO:0000313" key="5">
    <source>
        <dbReference type="Proteomes" id="UP000824540"/>
    </source>
</evidence>
<dbReference type="Pfam" id="PF09257">
    <property type="entry name" value="BCMA-Tall_bind"/>
    <property type="match status" value="1"/>
</dbReference>
<evidence type="ECO:0000256" key="2">
    <source>
        <dbReference type="SAM" id="Phobius"/>
    </source>
</evidence>
<dbReference type="GO" id="GO:0033209">
    <property type="term" value="P:tumor necrosis factor-mediated signaling pathway"/>
    <property type="evidence" value="ECO:0007669"/>
    <property type="project" value="InterPro"/>
</dbReference>
<keyword evidence="2" id="KW-0812">Transmembrane</keyword>
<feature type="compositionally biased region" description="Basic and acidic residues" evidence="1">
    <location>
        <begin position="96"/>
        <end position="111"/>
    </location>
</feature>
<comment type="caution">
    <text evidence="4">The sequence shown here is derived from an EMBL/GenBank/DDBJ whole genome shotgun (WGS) entry which is preliminary data.</text>
</comment>
<dbReference type="GO" id="GO:0038023">
    <property type="term" value="F:signaling receptor activity"/>
    <property type="evidence" value="ECO:0007669"/>
    <property type="project" value="InterPro"/>
</dbReference>
<organism evidence="4 5">
    <name type="scientific">Albula glossodonta</name>
    <name type="common">roundjaw bonefish</name>
    <dbReference type="NCBI Taxonomy" id="121402"/>
    <lineage>
        <taxon>Eukaryota</taxon>
        <taxon>Metazoa</taxon>
        <taxon>Chordata</taxon>
        <taxon>Craniata</taxon>
        <taxon>Vertebrata</taxon>
        <taxon>Euteleostomi</taxon>
        <taxon>Actinopterygii</taxon>
        <taxon>Neopterygii</taxon>
        <taxon>Teleostei</taxon>
        <taxon>Albuliformes</taxon>
        <taxon>Albulidae</taxon>
        <taxon>Albula</taxon>
    </lineage>
</organism>
<dbReference type="PANTHER" id="PTHR20437">
    <property type="entry name" value="TUMOR NECROSIS FACTOR RECEPTOR SUBFAMILY MEMBER 13/17"/>
    <property type="match status" value="1"/>
</dbReference>
<keyword evidence="2" id="KW-0472">Membrane</keyword>
<evidence type="ECO:0000313" key="4">
    <source>
        <dbReference type="EMBL" id="KAG9334982.1"/>
    </source>
</evidence>
<dbReference type="Proteomes" id="UP000824540">
    <property type="component" value="Unassembled WGS sequence"/>
</dbReference>
<dbReference type="EMBL" id="JAFBMS010000132">
    <property type="protein sequence ID" value="KAG9334982.1"/>
    <property type="molecule type" value="Genomic_DNA"/>
</dbReference>
<gene>
    <name evidence="4" type="ORF">JZ751_006205</name>
</gene>
<dbReference type="InterPro" id="IPR015337">
    <property type="entry name" value="BCMA_Tall-1-bd"/>
</dbReference>
<evidence type="ECO:0000259" key="3">
    <source>
        <dbReference type="Pfam" id="PF09257"/>
    </source>
</evidence>
<dbReference type="SUPFAM" id="SSF57586">
    <property type="entry name" value="TNF receptor-like"/>
    <property type="match status" value="1"/>
</dbReference>
<dbReference type="Gene3D" id="4.10.1290.10">
    <property type="entry name" value="Tumor necrosis factor receptor superfamily"/>
    <property type="match status" value="1"/>
</dbReference>